<name>A0A4C1WLM7_EUMVA</name>
<evidence type="ECO:0000313" key="2">
    <source>
        <dbReference type="Proteomes" id="UP000299102"/>
    </source>
</evidence>
<organism evidence="1 2">
    <name type="scientific">Eumeta variegata</name>
    <name type="common">Bagworm moth</name>
    <name type="synonym">Eumeta japonica</name>
    <dbReference type="NCBI Taxonomy" id="151549"/>
    <lineage>
        <taxon>Eukaryota</taxon>
        <taxon>Metazoa</taxon>
        <taxon>Ecdysozoa</taxon>
        <taxon>Arthropoda</taxon>
        <taxon>Hexapoda</taxon>
        <taxon>Insecta</taxon>
        <taxon>Pterygota</taxon>
        <taxon>Neoptera</taxon>
        <taxon>Endopterygota</taxon>
        <taxon>Lepidoptera</taxon>
        <taxon>Glossata</taxon>
        <taxon>Ditrysia</taxon>
        <taxon>Tineoidea</taxon>
        <taxon>Psychidae</taxon>
        <taxon>Oiketicinae</taxon>
        <taxon>Eumeta</taxon>
    </lineage>
</organism>
<dbReference type="EMBL" id="BGZK01000577">
    <property type="protein sequence ID" value="GBP51209.1"/>
    <property type="molecule type" value="Genomic_DNA"/>
</dbReference>
<dbReference type="Proteomes" id="UP000299102">
    <property type="component" value="Unassembled WGS sequence"/>
</dbReference>
<sequence>MAYITLVTELIVHKHIIKPFCDQLPSPRVLSSTFELLRLPTDAGGDTSTEDTDDSAGSILGRDNQLDLAPLKCGQSDELLSCLSRFSRGDWSWSGFLSLLSSLLNYFPLFLTHNVCYAALALSNDTNQRERS</sequence>
<reference evidence="1 2" key="1">
    <citation type="journal article" date="2019" name="Commun. Biol.">
        <title>The bagworm genome reveals a unique fibroin gene that provides high tensile strength.</title>
        <authorList>
            <person name="Kono N."/>
            <person name="Nakamura H."/>
            <person name="Ohtoshi R."/>
            <person name="Tomita M."/>
            <person name="Numata K."/>
            <person name="Arakawa K."/>
        </authorList>
    </citation>
    <scope>NUCLEOTIDE SEQUENCE [LARGE SCALE GENOMIC DNA]</scope>
</reference>
<proteinExistence type="predicted"/>
<protein>
    <submittedName>
        <fullName evidence="1">Uncharacterized protein</fullName>
    </submittedName>
</protein>
<comment type="caution">
    <text evidence="1">The sequence shown here is derived from an EMBL/GenBank/DDBJ whole genome shotgun (WGS) entry which is preliminary data.</text>
</comment>
<accession>A0A4C1WLM7</accession>
<dbReference type="AlphaFoldDB" id="A0A4C1WLM7"/>
<keyword evidence="2" id="KW-1185">Reference proteome</keyword>
<gene>
    <name evidence="1" type="ORF">EVAR_85420_1</name>
</gene>
<evidence type="ECO:0000313" key="1">
    <source>
        <dbReference type="EMBL" id="GBP51209.1"/>
    </source>
</evidence>